<dbReference type="GO" id="GO:0005634">
    <property type="term" value="C:nucleus"/>
    <property type="evidence" value="ECO:0007669"/>
    <property type="project" value="UniProtKB-SubCell"/>
</dbReference>
<feature type="domain" description="Poly(A) polymerase nucleotidyltransferase" evidence="16">
    <location>
        <begin position="38"/>
        <end position="188"/>
    </location>
</feature>
<dbReference type="Proteomes" id="UP001153555">
    <property type="component" value="Unassembled WGS sequence"/>
</dbReference>
<dbReference type="Pfam" id="PF04926">
    <property type="entry name" value="PAP_RNA-bind"/>
    <property type="match status" value="1"/>
</dbReference>
<organism evidence="17 18">
    <name type="scientific">Striga hermonthica</name>
    <name type="common">Purple witchweed</name>
    <name type="synonym">Buchnera hermonthica</name>
    <dbReference type="NCBI Taxonomy" id="68872"/>
    <lineage>
        <taxon>Eukaryota</taxon>
        <taxon>Viridiplantae</taxon>
        <taxon>Streptophyta</taxon>
        <taxon>Embryophyta</taxon>
        <taxon>Tracheophyta</taxon>
        <taxon>Spermatophyta</taxon>
        <taxon>Magnoliopsida</taxon>
        <taxon>eudicotyledons</taxon>
        <taxon>Gunneridae</taxon>
        <taxon>Pentapetalae</taxon>
        <taxon>asterids</taxon>
        <taxon>lamiids</taxon>
        <taxon>Lamiales</taxon>
        <taxon>Orobanchaceae</taxon>
        <taxon>Buchnereae</taxon>
        <taxon>Striga</taxon>
    </lineage>
</organism>
<dbReference type="Pfam" id="PF20750">
    <property type="entry name" value="PAP_NTPase"/>
    <property type="match status" value="1"/>
</dbReference>
<dbReference type="CDD" id="cd05402">
    <property type="entry name" value="NT_PAP_TUTase"/>
    <property type="match status" value="1"/>
</dbReference>
<keyword evidence="13" id="KW-0472">Membrane</keyword>
<keyword evidence="13" id="KW-0812">Transmembrane</keyword>
<dbReference type="GO" id="GO:0046872">
    <property type="term" value="F:metal ion binding"/>
    <property type="evidence" value="ECO:0007669"/>
    <property type="project" value="UniProtKB-KW"/>
</dbReference>
<evidence type="ECO:0000256" key="8">
    <source>
        <dbReference type="ARBA" id="ARBA00022723"/>
    </source>
</evidence>
<feature type="transmembrane region" description="Helical" evidence="13">
    <location>
        <begin position="206"/>
        <end position="228"/>
    </location>
</feature>
<comment type="similarity">
    <text evidence="4">Belongs to the poly(A) polymerase family.</text>
</comment>
<evidence type="ECO:0000256" key="9">
    <source>
        <dbReference type="ARBA" id="ARBA00022741"/>
    </source>
</evidence>
<evidence type="ECO:0000313" key="18">
    <source>
        <dbReference type="Proteomes" id="UP001153555"/>
    </source>
</evidence>
<evidence type="ECO:0000256" key="4">
    <source>
        <dbReference type="ARBA" id="ARBA00010912"/>
    </source>
</evidence>
<dbReference type="EMBL" id="CACSLK010027773">
    <property type="protein sequence ID" value="CAA0829420.1"/>
    <property type="molecule type" value="Genomic_DNA"/>
</dbReference>
<keyword evidence="6" id="KW-0507">mRNA processing</keyword>
<dbReference type="Gene3D" id="1.10.1410.10">
    <property type="match status" value="2"/>
</dbReference>
<evidence type="ECO:0000256" key="7">
    <source>
        <dbReference type="ARBA" id="ARBA00022679"/>
    </source>
</evidence>
<evidence type="ECO:0000313" key="17">
    <source>
        <dbReference type="EMBL" id="CAA0829420.1"/>
    </source>
</evidence>
<dbReference type="Gene3D" id="3.30.460.10">
    <property type="entry name" value="Beta Polymerase, domain 2"/>
    <property type="match status" value="1"/>
</dbReference>
<dbReference type="GO" id="GO:0031123">
    <property type="term" value="P:RNA 3'-end processing"/>
    <property type="evidence" value="ECO:0007669"/>
    <property type="project" value="InterPro"/>
</dbReference>
<keyword evidence="8" id="KW-0479">Metal-binding</keyword>
<dbReference type="InterPro" id="IPR048840">
    <property type="entry name" value="PolA_pol_NTPase"/>
</dbReference>
<comment type="subcellular location">
    <subcellularLocation>
        <location evidence="3">Nucleus</location>
    </subcellularLocation>
</comment>
<evidence type="ECO:0000256" key="12">
    <source>
        <dbReference type="ARBA" id="ARBA00023242"/>
    </source>
</evidence>
<evidence type="ECO:0000256" key="10">
    <source>
        <dbReference type="ARBA" id="ARBA00022840"/>
    </source>
</evidence>
<dbReference type="AlphaFoldDB" id="A0A9N7ND22"/>
<name>A0A9N7ND22_STRHE</name>
<evidence type="ECO:0000256" key="6">
    <source>
        <dbReference type="ARBA" id="ARBA00022664"/>
    </source>
</evidence>
<keyword evidence="13" id="KW-1133">Transmembrane helix</keyword>
<evidence type="ECO:0000259" key="16">
    <source>
        <dbReference type="Pfam" id="PF20750"/>
    </source>
</evidence>
<feature type="domain" description="Poly(A) polymerase central" evidence="15">
    <location>
        <begin position="190"/>
        <end position="326"/>
    </location>
</feature>
<comment type="caution">
    <text evidence="17">The sequence shown here is derived from an EMBL/GenBank/DDBJ whole genome shotgun (WGS) entry which is preliminary data.</text>
</comment>
<protein>
    <recommendedName>
        <fullName evidence="5">polynucleotide adenylyltransferase</fullName>
        <ecNumber evidence="5">2.7.7.19</ecNumber>
    </recommendedName>
</protein>
<evidence type="ECO:0000259" key="14">
    <source>
        <dbReference type="Pfam" id="PF04926"/>
    </source>
</evidence>
<dbReference type="GO" id="GO:0003723">
    <property type="term" value="F:RNA binding"/>
    <property type="evidence" value="ECO:0007669"/>
    <property type="project" value="InterPro"/>
</dbReference>
<dbReference type="SUPFAM" id="SSF55003">
    <property type="entry name" value="PAP/Archaeal CCA-adding enzyme, C-terminal domain"/>
    <property type="match status" value="1"/>
</dbReference>
<dbReference type="InterPro" id="IPR043519">
    <property type="entry name" value="NT_sf"/>
</dbReference>
<dbReference type="GO" id="GO:0005524">
    <property type="term" value="F:ATP binding"/>
    <property type="evidence" value="ECO:0007669"/>
    <property type="project" value="UniProtKB-KW"/>
</dbReference>
<dbReference type="InterPro" id="IPR007012">
    <property type="entry name" value="PolA_pol_cen_dom"/>
</dbReference>
<evidence type="ECO:0000256" key="2">
    <source>
        <dbReference type="ARBA" id="ARBA00001946"/>
    </source>
</evidence>
<sequence length="469" mass="53361">MAGICARCFNRGVSLFRLKRCCNGPFFHRLPGPLVLNPFRMEIEKSMALLQLMGSEGLTPSAEEEIRRRIVVDKLREIVVVWAKRVAFLRRFPKSLIRAASATVLVYGSYGLGVHNYESDIDALCVGPCFATMAEDFFIVLRNMLASRPEVTEILCVTDARIPLMRLNFDGISIDLTYARLNIITVPEVYRSLLRCVKFWAKRRGIYGNVSGYFGGIHLAVLAAFVCLKQPTANLNVLLFSFLQMFAFWPWPTPVILEVGVLPLQSDSISLEKILMPIQMPCSRNEYCYSHFTRSTFNRIRKEFLHGYDITKDMGRQDFDWQPLFEPFPYAKKYSRFLKICLSCSEQSELSGWEGWVKSRIHILLLKLEEIQGFCDPNPTEYVDVDLLVPHVIFYWGLCPGRTSSINIESIKKGFTRYIYNKGREASTGKIDLSVVKASDFPKTKADGNGRPGGGLYSRHVPGYFVVGQ</sequence>
<evidence type="ECO:0000256" key="11">
    <source>
        <dbReference type="ARBA" id="ARBA00022842"/>
    </source>
</evidence>
<dbReference type="SUPFAM" id="SSF81631">
    <property type="entry name" value="PAP/OAS1 substrate-binding domain"/>
    <property type="match status" value="1"/>
</dbReference>
<feature type="domain" description="Poly(A) polymerase RNA-binding" evidence="14">
    <location>
        <begin position="332"/>
        <end position="373"/>
    </location>
</feature>
<evidence type="ECO:0000256" key="13">
    <source>
        <dbReference type="SAM" id="Phobius"/>
    </source>
</evidence>
<proteinExistence type="inferred from homology"/>
<comment type="cofactor">
    <cofactor evidence="1">
        <name>Mn(2+)</name>
        <dbReference type="ChEBI" id="CHEBI:29035"/>
    </cofactor>
</comment>
<keyword evidence="12" id="KW-0539">Nucleus</keyword>
<keyword evidence="10" id="KW-0067">ATP-binding</keyword>
<evidence type="ECO:0000259" key="15">
    <source>
        <dbReference type="Pfam" id="PF04928"/>
    </source>
</evidence>
<accession>A0A9N7ND22</accession>
<comment type="cofactor">
    <cofactor evidence="2">
        <name>Mg(2+)</name>
        <dbReference type="ChEBI" id="CHEBI:18420"/>
    </cofactor>
</comment>
<dbReference type="SUPFAM" id="SSF81301">
    <property type="entry name" value="Nucleotidyltransferase"/>
    <property type="match status" value="1"/>
</dbReference>
<keyword evidence="11" id="KW-0460">Magnesium</keyword>
<dbReference type="GO" id="GO:1990817">
    <property type="term" value="F:poly(A) RNA polymerase activity"/>
    <property type="evidence" value="ECO:0007669"/>
    <property type="project" value="UniProtKB-EC"/>
</dbReference>
<dbReference type="PANTHER" id="PTHR10682:SF33">
    <property type="entry name" value="NUCLEAR POLY(A) POLYMERASE 3"/>
    <property type="match status" value="1"/>
</dbReference>
<evidence type="ECO:0000256" key="1">
    <source>
        <dbReference type="ARBA" id="ARBA00001936"/>
    </source>
</evidence>
<dbReference type="PANTHER" id="PTHR10682">
    <property type="entry name" value="POLY A POLYMERASE"/>
    <property type="match status" value="1"/>
</dbReference>
<feature type="transmembrane region" description="Helical" evidence="13">
    <location>
        <begin position="235"/>
        <end position="252"/>
    </location>
</feature>
<evidence type="ECO:0000256" key="3">
    <source>
        <dbReference type="ARBA" id="ARBA00004123"/>
    </source>
</evidence>
<dbReference type="GO" id="GO:0006397">
    <property type="term" value="P:mRNA processing"/>
    <property type="evidence" value="ECO:0007669"/>
    <property type="project" value="UniProtKB-KW"/>
</dbReference>
<dbReference type="OrthoDB" id="412748at2759"/>
<gene>
    <name evidence="17" type="ORF">SHERM_24995</name>
</gene>
<keyword evidence="9" id="KW-0547">Nucleotide-binding</keyword>
<dbReference type="Gene3D" id="3.30.70.590">
    <property type="entry name" value="Poly(A) polymerase predicted RNA binding domain"/>
    <property type="match status" value="1"/>
</dbReference>
<keyword evidence="7" id="KW-0808">Transferase</keyword>
<dbReference type="InterPro" id="IPR011068">
    <property type="entry name" value="NuclTrfase_I-like_C"/>
</dbReference>
<dbReference type="InterPro" id="IPR007010">
    <property type="entry name" value="PolA_pol_RNA-bd_dom"/>
</dbReference>
<evidence type="ECO:0000256" key="5">
    <source>
        <dbReference type="ARBA" id="ARBA00012388"/>
    </source>
</evidence>
<dbReference type="Pfam" id="PF04928">
    <property type="entry name" value="PAP_central"/>
    <property type="match status" value="1"/>
</dbReference>
<dbReference type="EC" id="2.7.7.19" evidence="5"/>
<keyword evidence="18" id="KW-1185">Reference proteome</keyword>
<reference evidence="17" key="1">
    <citation type="submission" date="2019-12" db="EMBL/GenBank/DDBJ databases">
        <authorList>
            <person name="Scholes J."/>
        </authorList>
    </citation>
    <scope>NUCLEOTIDE SEQUENCE</scope>
</reference>